<organism evidence="2 3">
    <name type="scientific">Paractinoplanes rhizophilus</name>
    <dbReference type="NCBI Taxonomy" id="1416877"/>
    <lineage>
        <taxon>Bacteria</taxon>
        <taxon>Bacillati</taxon>
        <taxon>Actinomycetota</taxon>
        <taxon>Actinomycetes</taxon>
        <taxon>Micromonosporales</taxon>
        <taxon>Micromonosporaceae</taxon>
        <taxon>Paractinoplanes</taxon>
    </lineage>
</organism>
<evidence type="ECO:0000313" key="2">
    <source>
        <dbReference type="EMBL" id="MFC7272909.1"/>
    </source>
</evidence>
<keyword evidence="3" id="KW-1185">Reference proteome</keyword>
<comment type="caution">
    <text evidence="2">The sequence shown here is derived from an EMBL/GenBank/DDBJ whole genome shotgun (WGS) entry which is preliminary data.</text>
</comment>
<dbReference type="SUPFAM" id="SSF54593">
    <property type="entry name" value="Glyoxalase/Bleomycin resistance protein/Dihydroxybiphenyl dioxygenase"/>
    <property type="match status" value="1"/>
</dbReference>
<dbReference type="PROSITE" id="PS51819">
    <property type="entry name" value="VOC"/>
    <property type="match status" value="1"/>
</dbReference>
<dbReference type="RefSeq" id="WP_378964348.1">
    <property type="nucleotide sequence ID" value="NZ_JBHTBJ010000001.1"/>
</dbReference>
<dbReference type="Gene3D" id="3.10.180.10">
    <property type="entry name" value="2,3-Dihydroxybiphenyl 1,2-Dioxygenase, domain 1"/>
    <property type="match status" value="1"/>
</dbReference>
<accession>A0ABW2HM56</accession>
<name>A0ABW2HM56_9ACTN</name>
<proteinExistence type="predicted"/>
<evidence type="ECO:0000259" key="1">
    <source>
        <dbReference type="PROSITE" id="PS51819"/>
    </source>
</evidence>
<gene>
    <name evidence="2" type="ORF">ACFQS1_02855</name>
</gene>
<dbReference type="InterPro" id="IPR004360">
    <property type="entry name" value="Glyas_Fos-R_dOase_dom"/>
</dbReference>
<dbReference type="EMBL" id="JBHTBJ010000001">
    <property type="protein sequence ID" value="MFC7272909.1"/>
    <property type="molecule type" value="Genomic_DNA"/>
</dbReference>
<dbReference type="InterPro" id="IPR029068">
    <property type="entry name" value="Glyas_Bleomycin-R_OHBP_Dase"/>
</dbReference>
<dbReference type="InterPro" id="IPR037523">
    <property type="entry name" value="VOC_core"/>
</dbReference>
<sequence>MPQGAFPIVFATGIRATVAFYEQLGFESFFQFPAKGEPGYVGMRRGPAELGVVDASWPAEQYGRPLGSGPRFEMFVYVDDVDEVVTRLRESAPVLREPADMPWGERIAYVGDPDDNPVALAAPIARLRPG</sequence>
<evidence type="ECO:0000313" key="3">
    <source>
        <dbReference type="Proteomes" id="UP001596548"/>
    </source>
</evidence>
<feature type="domain" description="VOC" evidence="1">
    <location>
        <begin position="3"/>
        <end position="123"/>
    </location>
</feature>
<protein>
    <submittedName>
        <fullName evidence="2">VOC family protein</fullName>
    </submittedName>
</protein>
<reference evidence="3" key="1">
    <citation type="journal article" date="2019" name="Int. J. Syst. Evol. Microbiol.">
        <title>The Global Catalogue of Microorganisms (GCM) 10K type strain sequencing project: providing services to taxonomists for standard genome sequencing and annotation.</title>
        <authorList>
            <consortium name="The Broad Institute Genomics Platform"/>
            <consortium name="The Broad Institute Genome Sequencing Center for Infectious Disease"/>
            <person name="Wu L."/>
            <person name="Ma J."/>
        </authorList>
    </citation>
    <scope>NUCLEOTIDE SEQUENCE [LARGE SCALE GENOMIC DNA]</scope>
    <source>
        <strain evidence="3">XZYJT-10</strain>
    </source>
</reference>
<dbReference type="Proteomes" id="UP001596548">
    <property type="component" value="Unassembled WGS sequence"/>
</dbReference>
<dbReference type="Pfam" id="PF00903">
    <property type="entry name" value="Glyoxalase"/>
    <property type="match status" value="1"/>
</dbReference>